<evidence type="ECO:0000256" key="5">
    <source>
        <dbReference type="ARBA" id="ARBA00023080"/>
    </source>
</evidence>
<evidence type="ECO:0000256" key="1">
    <source>
        <dbReference type="ARBA" id="ARBA00001968"/>
    </source>
</evidence>
<comment type="similarity">
    <text evidence="6">Belongs to the Maf family. YhdE subfamily.</text>
</comment>
<feature type="active site" description="Proton acceptor" evidence="6">
    <location>
        <position position="69"/>
    </location>
</feature>
<dbReference type="GO" id="GO:0009117">
    <property type="term" value="P:nucleotide metabolic process"/>
    <property type="evidence" value="ECO:0007669"/>
    <property type="project" value="UniProtKB-KW"/>
</dbReference>
<feature type="site" description="Important for substrate specificity" evidence="6">
    <location>
        <position position="12"/>
    </location>
</feature>
<comment type="caution">
    <text evidence="7">The sequence shown here is derived from an EMBL/GenBank/DDBJ whole genome shotgun (WGS) entry which is preliminary data.</text>
</comment>
<evidence type="ECO:0000313" key="8">
    <source>
        <dbReference type="Proteomes" id="UP000649604"/>
    </source>
</evidence>
<dbReference type="InterPro" id="IPR003697">
    <property type="entry name" value="Maf-like"/>
</dbReference>
<evidence type="ECO:0000256" key="4">
    <source>
        <dbReference type="ARBA" id="ARBA00022801"/>
    </source>
</evidence>
<dbReference type="InterPro" id="IPR029001">
    <property type="entry name" value="ITPase-like_fam"/>
</dbReference>
<dbReference type="GO" id="GO:0047429">
    <property type="term" value="F:nucleoside triphosphate diphosphatase activity"/>
    <property type="evidence" value="ECO:0007669"/>
    <property type="project" value="UniProtKB-EC"/>
</dbReference>
<feature type="site" description="Important for substrate specificity" evidence="6">
    <location>
        <position position="155"/>
    </location>
</feature>
<feature type="site" description="Important for substrate specificity" evidence="6">
    <location>
        <position position="70"/>
    </location>
</feature>
<dbReference type="Gene3D" id="3.90.950.10">
    <property type="match status" value="1"/>
</dbReference>
<evidence type="ECO:0000313" key="7">
    <source>
        <dbReference type="EMBL" id="MBD3324653.1"/>
    </source>
</evidence>
<gene>
    <name evidence="7" type="ORF">GF339_08720</name>
</gene>
<protein>
    <recommendedName>
        <fullName evidence="6">dTTP/UTP pyrophosphatase</fullName>
        <shortName evidence="6">dTTPase/UTPase</shortName>
        <ecNumber evidence="6">3.6.1.9</ecNumber>
    </recommendedName>
    <alternativeName>
        <fullName evidence="6">Nucleoside triphosphate pyrophosphatase</fullName>
    </alternativeName>
    <alternativeName>
        <fullName evidence="6">Nucleotide pyrophosphatase</fullName>
        <shortName evidence="6">Nucleotide PPase</shortName>
    </alternativeName>
</protein>
<evidence type="ECO:0000256" key="3">
    <source>
        <dbReference type="ARBA" id="ARBA00022490"/>
    </source>
</evidence>
<name>A0A9D5JUS6_9BACT</name>
<comment type="catalytic activity">
    <reaction evidence="6">
        <text>UTP + H2O = UMP + diphosphate + H(+)</text>
        <dbReference type="Rhea" id="RHEA:29395"/>
        <dbReference type="ChEBI" id="CHEBI:15377"/>
        <dbReference type="ChEBI" id="CHEBI:15378"/>
        <dbReference type="ChEBI" id="CHEBI:33019"/>
        <dbReference type="ChEBI" id="CHEBI:46398"/>
        <dbReference type="ChEBI" id="CHEBI:57865"/>
        <dbReference type="EC" id="3.6.1.9"/>
    </reaction>
</comment>
<dbReference type="PANTHER" id="PTHR43213">
    <property type="entry name" value="BIFUNCTIONAL DTTP/UTP PYROPHOSPHATASE/METHYLTRANSFERASE PROTEIN-RELATED"/>
    <property type="match status" value="1"/>
</dbReference>
<dbReference type="EC" id="3.6.1.9" evidence="6"/>
<dbReference type="SUPFAM" id="SSF52972">
    <property type="entry name" value="ITPase-like"/>
    <property type="match status" value="1"/>
</dbReference>
<dbReference type="CDD" id="cd00555">
    <property type="entry name" value="Maf"/>
    <property type="match status" value="1"/>
</dbReference>
<dbReference type="HAMAP" id="MF_00528">
    <property type="entry name" value="Maf"/>
    <property type="match status" value="1"/>
</dbReference>
<evidence type="ECO:0000256" key="2">
    <source>
        <dbReference type="ARBA" id="ARBA00004496"/>
    </source>
</evidence>
<comment type="function">
    <text evidence="6">Nucleoside triphosphate pyrophosphatase that hydrolyzes dTTP and UTP. May have a dual role in cell division arrest and in preventing the incorporation of modified nucleotides into cellular nucleic acids.</text>
</comment>
<comment type="subcellular location">
    <subcellularLocation>
        <location evidence="2 6">Cytoplasm</location>
    </subcellularLocation>
</comment>
<dbReference type="GO" id="GO:0005737">
    <property type="term" value="C:cytoplasm"/>
    <property type="evidence" value="ECO:0007669"/>
    <property type="project" value="UniProtKB-SubCell"/>
</dbReference>
<dbReference type="Proteomes" id="UP000649604">
    <property type="component" value="Unassembled WGS sequence"/>
</dbReference>
<keyword evidence="4 6" id="KW-0378">Hydrolase</keyword>
<dbReference type="Pfam" id="PF02545">
    <property type="entry name" value="Maf"/>
    <property type="match status" value="1"/>
</dbReference>
<accession>A0A9D5JUS6</accession>
<dbReference type="FunFam" id="3.90.950.10:FF:000005">
    <property type="entry name" value="7-methyl-GTP pyrophosphatase"/>
    <property type="match status" value="1"/>
</dbReference>
<dbReference type="AlphaFoldDB" id="A0A9D5JUS6"/>
<comment type="catalytic activity">
    <reaction evidence="6">
        <text>dTTP + H2O = dTMP + diphosphate + H(+)</text>
        <dbReference type="Rhea" id="RHEA:28534"/>
        <dbReference type="ChEBI" id="CHEBI:15377"/>
        <dbReference type="ChEBI" id="CHEBI:15378"/>
        <dbReference type="ChEBI" id="CHEBI:33019"/>
        <dbReference type="ChEBI" id="CHEBI:37568"/>
        <dbReference type="ChEBI" id="CHEBI:63528"/>
        <dbReference type="EC" id="3.6.1.9"/>
    </reaction>
</comment>
<dbReference type="PANTHER" id="PTHR43213:SF5">
    <property type="entry name" value="BIFUNCTIONAL DTTP_UTP PYROPHOSPHATASE_METHYLTRANSFERASE PROTEIN-RELATED"/>
    <property type="match status" value="1"/>
</dbReference>
<evidence type="ECO:0000256" key="6">
    <source>
        <dbReference type="HAMAP-Rule" id="MF_00528"/>
    </source>
</evidence>
<organism evidence="7 8">
    <name type="scientific">candidate division KSB3 bacterium</name>
    <dbReference type="NCBI Taxonomy" id="2044937"/>
    <lineage>
        <taxon>Bacteria</taxon>
        <taxon>candidate division KSB3</taxon>
    </lineage>
</organism>
<dbReference type="NCBIfam" id="TIGR00172">
    <property type="entry name" value="maf"/>
    <property type="match status" value="1"/>
</dbReference>
<keyword evidence="3 6" id="KW-0963">Cytoplasm</keyword>
<dbReference type="EMBL" id="WJJP01000271">
    <property type="protein sequence ID" value="MBD3324653.1"/>
    <property type="molecule type" value="Genomic_DNA"/>
</dbReference>
<reference evidence="7" key="1">
    <citation type="submission" date="2019-11" db="EMBL/GenBank/DDBJ databases">
        <title>Microbial mats filling the niche in hypersaline microbial mats.</title>
        <authorList>
            <person name="Wong H.L."/>
            <person name="Macleod F.I."/>
            <person name="White R.A. III"/>
            <person name="Burns B.P."/>
        </authorList>
    </citation>
    <scope>NUCLEOTIDE SEQUENCE</scope>
    <source>
        <strain evidence="7">Rbin_158</strain>
    </source>
</reference>
<sequence length="192" mass="20940">MPRIILASSSPRRKMLLSQIGVPFEVVASDVDEHVDQRLPPVDVARQLALRKAQAVAASHADALVVGADTIVVDEEGILGKPRHADEAFQMLSRLSGKVHRVITGLALIATSPSPATLVQHETTQVKMTTLSRQEISRYIDTGEPLDKAGAYAIQGRGAAFIEWIHGCYPNVVGLPLFRFLQMVKQMTPQVE</sequence>
<dbReference type="PIRSF" id="PIRSF006305">
    <property type="entry name" value="Maf"/>
    <property type="match status" value="1"/>
</dbReference>
<comment type="cofactor">
    <cofactor evidence="1 6">
        <name>a divalent metal cation</name>
        <dbReference type="ChEBI" id="CHEBI:60240"/>
    </cofactor>
</comment>
<keyword evidence="5 6" id="KW-0546">Nucleotide metabolism</keyword>
<proteinExistence type="inferred from homology"/>
<comment type="caution">
    <text evidence="6">Lacks conserved residue(s) required for the propagation of feature annotation.</text>
</comment>